<gene>
    <name evidence="1" type="ORF">SPARVUS_LOCUS3794389</name>
</gene>
<accession>A0ABN9BWF0</accession>
<reference evidence="1" key="1">
    <citation type="submission" date="2023-05" db="EMBL/GenBank/DDBJ databases">
        <authorList>
            <person name="Stuckert A."/>
        </authorList>
    </citation>
    <scope>NUCLEOTIDE SEQUENCE</scope>
</reference>
<sequence>HNHQRDTWLLPEKKTGLLSESRFALKNFSFKVLLNPGPCIHYIWSPTVRRT</sequence>
<protein>
    <submittedName>
        <fullName evidence="1">Uncharacterized protein</fullName>
    </submittedName>
</protein>
<dbReference type="EMBL" id="CATNWA010006292">
    <property type="protein sequence ID" value="CAI9551826.1"/>
    <property type="molecule type" value="Genomic_DNA"/>
</dbReference>
<evidence type="ECO:0000313" key="2">
    <source>
        <dbReference type="Proteomes" id="UP001162483"/>
    </source>
</evidence>
<proteinExistence type="predicted"/>
<dbReference type="Proteomes" id="UP001162483">
    <property type="component" value="Unassembled WGS sequence"/>
</dbReference>
<name>A0ABN9BWF0_9NEOB</name>
<evidence type="ECO:0000313" key="1">
    <source>
        <dbReference type="EMBL" id="CAI9551826.1"/>
    </source>
</evidence>
<feature type="non-terminal residue" evidence="1">
    <location>
        <position position="1"/>
    </location>
</feature>
<comment type="caution">
    <text evidence="1">The sequence shown here is derived from an EMBL/GenBank/DDBJ whole genome shotgun (WGS) entry which is preliminary data.</text>
</comment>
<keyword evidence="2" id="KW-1185">Reference proteome</keyword>
<organism evidence="1 2">
    <name type="scientific">Staurois parvus</name>
    <dbReference type="NCBI Taxonomy" id="386267"/>
    <lineage>
        <taxon>Eukaryota</taxon>
        <taxon>Metazoa</taxon>
        <taxon>Chordata</taxon>
        <taxon>Craniata</taxon>
        <taxon>Vertebrata</taxon>
        <taxon>Euteleostomi</taxon>
        <taxon>Amphibia</taxon>
        <taxon>Batrachia</taxon>
        <taxon>Anura</taxon>
        <taxon>Neobatrachia</taxon>
        <taxon>Ranoidea</taxon>
        <taxon>Ranidae</taxon>
        <taxon>Staurois</taxon>
    </lineage>
</organism>